<name>A0ABQ0FG46_APOSI</name>
<organism evidence="7 8">
    <name type="scientific">Apodemus speciosus</name>
    <name type="common">Large Japanese field mouse</name>
    <dbReference type="NCBI Taxonomy" id="105296"/>
    <lineage>
        <taxon>Eukaryota</taxon>
        <taxon>Metazoa</taxon>
        <taxon>Chordata</taxon>
        <taxon>Craniata</taxon>
        <taxon>Vertebrata</taxon>
        <taxon>Euteleostomi</taxon>
        <taxon>Mammalia</taxon>
        <taxon>Eutheria</taxon>
        <taxon>Euarchontoglires</taxon>
        <taxon>Glires</taxon>
        <taxon>Rodentia</taxon>
        <taxon>Myomorpha</taxon>
        <taxon>Muroidea</taxon>
        <taxon>Muridae</taxon>
        <taxon>Murinae</taxon>
        <taxon>Apodemus</taxon>
    </lineage>
</organism>
<feature type="region of interest" description="Disordered" evidence="5">
    <location>
        <begin position="339"/>
        <end position="359"/>
    </location>
</feature>
<dbReference type="PANTHER" id="PTHR48029">
    <property type="entry name" value="NUCLEOLAR PROTEIN 8"/>
    <property type="match status" value="1"/>
</dbReference>
<dbReference type="SUPFAM" id="SSF54928">
    <property type="entry name" value="RNA-binding domain, RBD"/>
    <property type="match status" value="1"/>
</dbReference>
<feature type="compositionally biased region" description="Acidic residues" evidence="5">
    <location>
        <begin position="399"/>
        <end position="408"/>
    </location>
</feature>
<feature type="compositionally biased region" description="Basic and acidic residues" evidence="5">
    <location>
        <begin position="657"/>
        <end position="668"/>
    </location>
</feature>
<dbReference type="SMART" id="SM00360">
    <property type="entry name" value="RRM"/>
    <property type="match status" value="1"/>
</dbReference>
<sequence length="1100" mass="123241">MKANREMKRLFVGGLGEGISETDLQSQFSRFGEVSDVEIITRKDDQGMSILNKTKWKGGTLQIQLAKESFLHRLAQEREEAKAKKEKSTTGNTTLLEKMGGIDFHMKAVPGTEVPGHKNNIMKYDPSKYCHNIKKIPENLTETTPITELTWELEGGNDPMSKKRRGEFSDFCIPQKVTKVQNSNDPMECKVSDIGLRTNQGMERNKSSQPMTAHGTAPNTATPFKPLLVPSSGTQKPKHVVFHTSDFEIIWNKSSMSDDDIDSEDELKMMIAEEEKREKPGHSSVNESEHDTFEVVRDDFKSNIHKLPSSASLGNNHESDLSDTDEIIAMKKNIAKVKNSTEFSQPERPISKKSSFQKIEPSNDCIKKVQEIKSNKESAPCHGIKFVNPKFPPDSTGSDSEESEEDEEYKALMKNCPRVSLTLADLEQLASSHQKIPGKGSEIKGPQNVSHCKSDITSKTSGDLYNGRQCILPEEIVASLLEEENTYSKQKSEENILKPKFQAFKGIGCLYAKESMDKTLKENIAFNTVSEHHSSLKQEDHNTSFMENGFKCVNGSSSKLASCQPAKKMTDPNHIQPPKRQCTFENQNHKVMSSTSFDKGSTNPLPCPLPLKAKTSLSLSANNHKVDSDGDSCHLPESRKALEKERTNLSNLASLEKPPKVSHREDPQKSTAGVSLSVSNASCVNAQDRHAEDNQKRLAALAAWQKAREAQKKLVHSALANLDGHPEDKKTHIVFASDNESEREDTSTREQSCPEKELVKQSVSKASGKLFDSSDDESDSKEDSTRFSIKPQFEGRAGQKLMDLQSQFGSDERFRMDSRFLESDSEDEQKELNENKVDEDELAAEKKKTLSVVQSVLNVGVNNPTNKGSVAAKKFKDIVHYDPTKHDHAIYERKQEDKEKESKAKRKKRKEDAEKLPEVSQDMYYNIATDLKEIFQSVNNTDGKEEDASRTEACAREGTGEIRDAATLTCGPEQTTGFTFSFFDSSTKDVKDATYRIELVKCGKIACQNDPRFQDSSSEEEDITEEADPRKPSPGEVVPEKETIRFFFFSENDDRLHGSNLFWSGVGGNISRNSWEARTSSLLLECRKKHKEAKRKVKAN</sequence>
<feature type="region of interest" description="Disordered" evidence="5">
    <location>
        <begin position="736"/>
        <end position="802"/>
    </location>
</feature>
<feature type="region of interest" description="Disordered" evidence="5">
    <location>
        <begin position="649"/>
        <end position="674"/>
    </location>
</feature>
<evidence type="ECO:0000259" key="6">
    <source>
        <dbReference type="PROSITE" id="PS50102"/>
    </source>
</evidence>
<feature type="region of interest" description="Disordered" evidence="5">
    <location>
        <begin position="380"/>
        <end position="408"/>
    </location>
</feature>
<gene>
    <name evidence="7" type="ORF">APTSU1_001340100</name>
</gene>
<feature type="region of interest" description="Disordered" evidence="5">
    <location>
        <begin position="201"/>
        <end position="223"/>
    </location>
</feature>
<dbReference type="EMBL" id="BAAFST010000013">
    <property type="protein sequence ID" value="GAB1298165.1"/>
    <property type="molecule type" value="Genomic_DNA"/>
</dbReference>
<evidence type="ECO:0000256" key="3">
    <source>
        <dbReference type="ARBA" id="ARBA00023242"/>
    </source>
</evidence>
<feature type="domain" description="RRM" evidence="6">
    <location>
        <begin position="8"/>
        <end position="52"/>
    </location>
</feature>
<dbReference type="InterPro" id="IPR034138">
    <property type="entry name" value="NOP8_RRM"/>
</dbReference>
<dbReference type="InterPro" id="IPR035979">
    <property type="entry name" value="RBD_domain_sf"/>
</dbReference>
<dbReference type="PROSITE" id="PS50102">
    <property type="entry name" value="RRM"/>
    <property type="match status" value="1"/>
</dbReference>
<feature type="compositionally biased region" description="Basic and acidic residues" evidence="5">
    <location>
        <begin position="884"/>
        <end position="902"/>
    </location>
</feature>
<evidence type="ECO:0000256" key="1">
    <source>
        <dbReference type="ARBA" id="ARBA00004604"/>
    </source>
</evidence>
<dbReference type="Gene3D" id="3.30.70.330">
    <property type="match status" value="1"/>
</dbReference>
<evidence type="ECO:0000313" key="7">
    <source>
        <dbReference type="EMBL" id="GAB1298165.1"/>
    </source>
</evidence>
<dbReference type="PANTHER" id="PTHR48029:SF1">
    <property type="entry name" value="NUCLEOLAR PROTEIN 8"/>
    <property type="match status" value="1"/>
</dbReference>
<comment type="caution">
    <text evidence="7">The sequence shown here is derived from an EMBL/GenBank/DDBJ whole genome shotgun (WGS) entry which is preliminary data.</text>
</comment>
<evidence type="ECO:0000256" key="4">
    <source>
        <dbReference type="PROSITE-ProRule" id="PRU00176"/>
    </source>
</evidence>
<evidence type="ECO:0000256" key="5">
    <source>
        <dbReference type="SAM" id="MobiDB-lite"/>
    </source>
</evidence>
<evidence type="ECO:0000313" key="8">
    <source>
        <dbReference type="Proteomes" id="UP001623349"/>
    </source>
</evidence>
<feature type="region of interest" description="Disordered" evidence="5">
    <location>
        <begin position="884"/>
        <end position="917"/>
    </location>
</feature>
<protein>
    <submittedName>
        <fullName evidence="7">Nucleolar protein 8</fullName>
    </submittedName>
</protein>
<feature type="region of interest" description="Disordered" evidence="5">
    <location>
        <begin position="1011"/>
        <end position="1037"/>
    </location>
</feature>
<dbReference type="Proteomes" id="UP001623349">
    <property type="component" value="Unassembled WGS sequence"/>
</dbReference>
<accession>A0ABQ0FG46</accession>
<feature type="compositionally biased region" description="Acidic residues" evidence="5">
    <location>
        <begin position="1017"/>
        <end position="1026"/>
    </location>
</feature>
<feature type="region of interest" description="Disordered" evidence="5">
    <location>
        <begin position="820"/>
        <end position="842"/>
    </location>
</feature>
<keyword evidence="3" id="KW-0539">Nucleus</keyword>
<keyword evidence="2 4" id="KW-0694">RNA-binding</keyword>
<evidence type="ECO:0000256" key="2">
    <source>
        <dbReference type="ARBA" id="ARBA00022884"/>
    </source>
</evidence>
<proteinExistence type="predicted"/>
<feature type="compositionally biased region" description="Basic and acidic residues" evidence="5">
    <location>
        <begin position="1027"/>
        <end position="1037"/>
    </location>
</feature>
<feature type="region of interest" description="Disordered" evidence="5">
    <location>
        <begin position="567"/>
        <end position="586"/>
    </location>
</feature>
<dbReference type="CDD" id="cd12226">
    <property type="entry name" value="RRM_NOL8"/>
    <property type="match status" value="1"/>
</dbReference>
<dbReference type="InterPro" id="IPR012677">
    <property type="entry name" value="Nucleotide-bd_a/b_plait_sf"/>
</dbReference>
<reference evidence="7 8" key="1">
    <citation type="submission" date="2024-08" db="EMBL/GenBank/DDBJ databases">
        <title>The draft genome of Apodemus speciosus.</title>
        <authorList>
            <person name="Nabeshima K."/>
            <person name="Suzuki S."/>
            <person name="Onuma M."/>
        </authorList>
    </citation>
    <scope>NUCLEOTIDE SEQUENCE [LARGE SCALE GENOMIC DNA]</scope>
    <source>
        <strain evidence="7">IB14-021</strain>
    </source>
</reference>
<comment type="subcellular location">
    <subcellularLocation>
        <location evidence="1">Nucleus</location>
        <location evidence="1">Nucleolus</location>
    </subcellularLocation>
</comment>
<feature type="compositionally biased region" description="Basic and acidic residues" evidence="5">
    <location>
        <begin position="744"/>
        <end position="759"/>
    </location>
</feature>
<feature type="compositionally biased region" description="Polar residues" evidence="5">
    <location>
        <begin position="201"/>
        <end position="222"/>
    </location>
</feature>
<dbReference type="InterPro" id="IPR000504">
    <property type="entry name" value="RRM_dom"/>
</dbReference>
<keyword evidence="8" id="KW-1185">Reference proteome</keyword>